<keyword evidence="4" id="KW-0175">Coiled coil</keyword>
<dbReference type="EMBL" id="JBBPBN010000021">
    <property type="protein sequence ID" value="KAK9015193.1"/>
    <property type="molecule type" value="Genomic_DNA"/>
</dbReference>
<dbReference type="NCBIfam" id="TIGR01557">
    <property type="entry name" value="myb_SHAQKYF"/>
    <property type="match status" value="1"/>
</dbReference>
<dbReference type="Proteomes" id="UP001396334">
    <property type="component" value="Unassembled WGS sequence"/>
</dbReference>
<comment type="subcellular location">
    <subcellularLocation>
        <location evidence="1">Nucleus</location>
    </subcellularLocation>
</comment>
<evidence type="ECO:0000259" key="8">
    <source>
        <dbReference type="PROSITE" id="PS51294"/>
    </source>
</evidence>
<keyword evidence="6" id="KW-0539">Nucleus</keyword>
<evidence type="ECO:0000313" key="9">
    <source>
        <dbReference type="EMBL" id="KAK9015193.1"/>
    </source>
</evidence>
<dbReference type="InterPro" id="IPR009057">
    <property type="entry name" value="Homeodomain-like_sf"/>
</dbReference>
<protein>
    <recommendedName>
        <fullName evidence="8">HTH myb-type domain-containing protein</fullName>
    </recommendedName>
</protein>
<reference evidence="9 10" key="1">
    <citation type="journal article" date="2024" name="G3 (Bethesda)">
        <title>Genome assembly of Hibiscus sabdariffa L. provides insights into metabolisms of medicinal natural products.</title>
        <authorList>
            <person name="Kim T."/>
        </authorList>
    </citation>
    <scope>NUCLEOTIDE SEQUENCE [LARGE SCALE GENOMIC DNA]</scope>
    <source>
        <strain evidence="9">TK-2024</strain>
        <tissue evidence="9">Old leaves</tissue>
    </source>
</reference>
<evidence type="ECO:0000313" key="10">
    <source>
        <dbReference type="Proteomes" id="UP001396334"/>
    </source>
</evidence>
<dbReference type="Pfam" id="PF14379">
    <property type="entry name" value="Myb_CC_LHEQLE"/>
    <property type="match status" value="1"/>
</dbReference>
<dbReference type="InterPro" id="IPR006447">
    <property type="entry name" value="Myb_dom_plants"/>
</dbReference>
<comment type="similarity">
    <text evidence="2">Belongs to the MYB-CC family.</text>
</comment>
<evidence type="ECO:0000256" key="7">
    <source>
        <dbReference type="SAM" id="MobiDB-lite"/>
    </source>
</evidence>
<dbReference type="InterPro" id="IPR046955">
    <property type="entry name" value="PHR1-like"/>
</dbReference>
<organism evidence="9 10">
    <name type="scientific">Hibiscus sabdariffa</name>
    <name type="common">roselle</name>
    <dbReference type="NCBI Taxonomy" id="183260"/>
    <lineage>
        <taxon>Eukaryota</taxon>
        <taxon>Viridiplantae</taxon>
        <taxon>Streptophyta</taxon>
        <taxon>Embryophyta</taxon>
        <taxon>Tracheophyta</taxon>
        <taxon>Spermatophyta</taxon>
        <taxon>Magnoliopsida</taxon>
        <taxon>eudicotyledons</taxon>
        <taxon>Gunneridae</taxon>
        <taxon>Pentapetalae</taxon>
        <taxon>rosids</taxon>
        <taxon>malvids</taxon>
        <taxon>Malvales</taxon>
        <taxon>Malvaceae</taxon>
        <taxon>Malvoideae</taxon>
        <taxon>Hibiscus</taxon>
    </lineage>
</organism>
<evidence type="ECO:0000256" key="6">
    <source>
        <dbReference type="ARBA" id="ARBA00023242"/>
    </source>
</evidence>
<evidence type="ECO:0000256" key="3">
    <source>
        <dbReference type="ARBA" id="ARBA00023015"/>
    </source>
</evidence>
<dbReference type="InterPro" id="IPR001005">
    <property type="entry name" value="SANT/Myb"/>
</dbReference>
<name>A0ABR2RQH3_9ROSI</name>
<dbReference type="SUPFAM" id="SSF46689">
    <property type="entry name" value="Homeodomain-like"/>
    <property type="match status" value="1"/>
</dbReference>
<dbReference type="Gene3D" id="1.10.10.60">
    <property type="entry name" value="Homeodomain-like"/>
    <property type="match status" value="1"/>
</dbReference>
<dbReference type="PANTHER" id="PTHR31499:SF79">
    <property type="entry name" value="HTH MYB-TYPE DOMAIN-CONTAINING PROTEIN"/>
    <property type="match status" value="1"/>
</dbReference>
<evidence type="ECO:0000256" key="2">
    <source>
        <dbReference type="ARBA" id="ARBA00006783"/>
    </source>
</evidence>
<evidence type="ECO:0000256" key="1">
    <source>
        <dbReference type="ARBA" id="ARBA00004123"/>
    </source>
</evidence>
<dbReference type="InterPro" id="IPR017930">
    <property type="entry name" value="Myb_dom"/>
</dbReference>
<keyword evidence="3" id="KW-0805">Transcription regulation</keyword>
<keyword evidence="10" id="KW-1185">Reference proteome</keyword>
<evidence type="ECO:0000256" key="5">
    <source>
        <dbReference type="ARBA" id="ARBA00023163"/>
    </source>
</evidence>
<dbReference type="Pfam" id="PF00249">
    <property type="entry name" value="Myb_DNA-binding"/>
    <property type="match status" value="1"/>
</dbReference>
<dbReference type="PROSITE" id="PS51294">
    <property type="entry name" value="HTH_MYB"/>
    <property type="match status" value="1"/>
</dbReference>
<feature type="region of interest" description="Disordered" evidence="7">
    <location>
        <begin position="377"/>
        <end position="425"/>
    </location>
</feature>
<gene>
    <name evidence="9" type="ORF">V6N11_006310</name>
</gene>
<keyword evidence="5" id="KW-0804">Transcription</keyword>
<sequence>MQTSYSGPYSFHKFPASEPMELYSAYENSPTPYLLPQYQQPEAPAPVPVPVPQALMSRPHAVPQISCNTSLEPSRFSTGLNPSLLPNSKTGLNCPSLSGERNDFMGFTHHVPAANPCGNPQGSVYAKRSLTLKEQLQLQYLSKELEIDMNEDENIDLDQETHGATQVSSIPGIQLGCRRNHLSSVLHIDGSNMHSMNQHPDVVAGHKQRIRWIPELHELFLNAVDQLGGPESATPKNILNRMNVEGLSIYHVKSHLQKYRLAKDVSELKHDKRSCKVEEKKATLIESDLETDGNIERDMGCNNQVVETLQMQVQVQKLLHEQLKVQRELQLQIEQQGQLLKKLMDERLKSGSASANKKTTFLNENQYLFSQETDSFFQKSGMPKSTTDCSSSTHSPMHDASQTTESEQCRKRHREDSKKPTSEIK</sequence>
<feature type="compositionally biased region" description="Polar residues" evidence="7">
    <location>
        <begin position="377"/>
        <end position="406"/>
    </location>
</feature>
<feature type="domain" description="HTH myb-type" evidence="8">
    <location>
        <begin position="207"/>
        <end position="264"/>
    </location>
</feature>
<proteinExistence type="inferred from homology"/>
<dbReference type="PANTHER" id="PTHR31499">
    <property type="entry name" value="MYB FAMILY TRANSCRIPTION FACTOR PHL11"/>
    <property type="match status" value="1"/>
</dbReference>
<dbReference type="InterPro" id="IPR025756">
    <property type="entry name" value="Myb_CC_LHEQLE"/>
</dbReference>
<feature type="compositionally biased region" description="Basic and acidic residues" evidence="7">
    <location>
        <begin position="414"/>
        <end position="425"/>
    </location>
</feature>
<comment type="caution">
    <text evidence="9">The sequence shown here is derived from an EMBL/GenBank/DDBJ whole genome shotgun (WGS) entry which is preliminary data.</text>
</comment>
<accession>A0ABR2RQH3</accession>
<evidence type="ECO:0000256" key="4">
    <source>
        <dbReference type="ARBA" id="ARBA00023054"/>
    </source>
</evidence>